<sequence length="136" mass="15564">MYKPMEKKHGLGKIMILQEQNEGLHKTLLKTALRMECLGEEFMSSQKLLEAELQRTRMELSTITEKFGRLHENCSSTQQTNSVLENKLQSAAQGMEGERERLNQRISGLTKHLADAKFANSVEKFNITSVLHNPEF</sequence>
<protein>
    <submittedName>
        <fullName evidence="5">Uncharacterized protein</fullName>
    </submittedName>
</protein>
<accession>A0AAN8BN04</accession>
<dbReference type="GO" id="GO:0016020">
    <property type="term" value="C:membrane"/>
    <property type="evidence" value="ECO:0007669"/>
    <property type="project" value="UniProtKB-SubCell"/>
</dbReference>
<keyword evidence="3" id="KW-0472">Membrane</keyword>
<feature type="coiled-coil region" evidence="4">
    <location>
        <begin position="46"/>
        <end position="112"/>
    </location>
</feature>
<dbReference type="PANTHER" id="PTHR28664:SF3">
    <property type="entry name" value="TIGHT JUNCTION-ASSOCIATED PROTEIN 1"/>
    <property type="match status" value="1"/>
</dbReference>
<dbReference type="AlphaFoldDB" id="A0AAN8BN04"/>
<organism evidence="5 6">
    <name type="scientific">Champsocephalus esox</name>
    <name type="common">pike icefish</name>
    <dbReference type="NCBI Taxonomy" id="159716"/>
    <lineage>
        <taxon>Eukaryota</taxon>
        <taxon>Metazoa</taxon>
        <taxon>Chordata</taxon>
        <taxon>Craniata</taxon>
        <taxon>Vertebrata</taxon>
        <taxon>Euteleostomi</taxon>
        <taxon>Actinopterygii</taxon>
        <taxon>Neopterygii</taxon>
        <taxon>Teleostei</taxon>
        <taxon>Neoteleostei</taxon>
        <taxon>Acanthomorphata</taxon>
        <taxon>Eupercaria</taxon>
        <taxon>Perciformes</taxon>
        <taxon>Notothenioidei</taxon>
        <taxon>Channichthyidae</taxon>
        <taxon>Champsocephalus</taxon>
    </lineage>
</organism>
<evidence type="ECO:0000313" key="6">
    <source>
        <dbReference type="Proteomes" id="UP001335648"/>
    </source>
</evidence>
<dbReference type="PANTHER" id="PTHR28664">
    <property type="entry name" value="TIGHT JUNCTION-ASSOCIATED PROTEIN 1"/>
    <property type="match status" value="1"/>
</dbReference>
<name>A0AAN8BN04_9TELE</name>
<dbReference type="GO" id="GO:0007030">
    <property type="term" value="P:Golgi organization"/>
    <property type="evidence" value="ECO:0007669"/>
    <property type="project" value="TreeGrafter"/>
</dbReference>
<comment type="subcellular location">
    <subcellularLocation>
        <location evidence="1">Membrane</location>
        <topology evidence="1">Peripheral membrane protein</topology>
    </subcellularLocation>
</comment>
<dbReference type="GO" id="GO:0005802">
    <property type="term" value="C:trans-Golgi network"/>
    <property type="evidence" value="ECO:0007669"/>
    <property type="project" value="TreeGrafter"/>
</dbReference>
<dbReference type="InterPro" id="IPR043441">
    <property type="entry name" value="Tjap1/BEGAIN"/>
</dbReference>
<evidence type="ECO:0000256" key="4">
    <source>
        <dbReference type="SAM" id="Coils"/>
    </source>
</evidence>
<proteinExistence type="predicted"/>
<reference evidence="5 6" key="1">
    <citation type="journal article" date="2023" name="Mol. Biol. Evol.">
        <title>Genomics of Secondarily Temperate Adaptation in the Only Non-Antarctic Icefish.</title>
        <authorList>
            <person name="Rivera-Colon A.G."/>
            <person name="Rayamajhi N."/>
            <person name="Minhas B.F."/>
            <person name="Madrigal G."/>
            <person name="Bilyk K.T."/>
            <person name="Yoon V."/>
            <person name="Hune M."/>
            <person name="Gregory S."/>
            <person name="Cheng C.H.C."/>
            <person name="Catchen J.M."/>
        </authorList>
    </citation>
    <scope>NUCLEOTIDE SEQUENCE [LARGE SCALE GENOMIC DNA]</scope>
    <source>
        <strain evidence="5">JC2023a</strain>
    </source>
</reference>
<keyword evidence="4" id="KW-0175">Coiled coil</keyword>
<evidence type="ECO:0000256" key="1">
    <source>
        <dbReference type="ARBA" id="ARBA00004170"/>
    </source>
</evidence>
<evidence type="ECO:0000313" key="5">
    <source>
        <dbReference type="EMBL" id="KAK5888061.1"/>
    </source>
</evidence>
<keyword evidence="6" id="KW-1185">Reference proteome</keyword>
<evidence type="ECO:0000256" key="2">
    <source>
        <dbReference type="ARBA" id="ARBA00022553"/>
    </source>
</evidence>
<dbReference type="EMBL" id="JAULUE010002058">
    <property type="protein sequence ID" value="KAK5888061.1"/>
    <property type="molecule type" value="Genomic_DNA"/>
</dbReference>
<dbReference type="Proteomes" id="UP001335648">
    <property type="component" value="Unassembled WGS sequence"/>
</dbReference>
<keyword evidence="2" id="KW-0597">Phosphoprotein</keyword>
<gene>
    <name evidence="5" type="ORF">CesoFtcFv8_016600</name>
</gene>
<evidence type="ECO:0000256" key="3">
    <source>
        <dbReference type="ARBA" id="ARBA00023136"/>
    </source>
</evidence>
<comment type="caution">
    <text evidence="5">The sequence shown here is derived from an EMBL/GenBank/DDBJ whole genome shotgun (WGS) entry which is preliminary data.</text>
</comment>